<organism evidence="2 3">
    <name type="scientific">Zooshikella harenae</name>
    <dbReference type="NCBI Taxonomy" id="2827238"/>
    <lineage>
        <taxon>Bacteria</taxon>
        <taxon>Pseudomonadati</taxon>
        <taxon>Pseudomonadota</taxon>
        <taxon>Gammaproteobacteria</taxon>
        <taxon>Oceanospirillales</taxon>
        <taxon>Zooshikellaceae</taxon>
        <taxon>Zooshikella</taxon>
    </lineage>
</organism>
<proteinExistence type="predicted"/>
<comment type="caution">
    <text evidence="2">The sequence shown here is derived from an EMBL/GenBank/DDBJ whole genome shotgun (WGS) entry which is preliminary data.</text>
</comment>
<keyword evidence="1" id="KW-1133">Transmembrane helix</keyword>
<keyword evidence="1" id="KW-0812">Transmembrane</keyword>
<gene>
    <name evidence="2" type="ORF">KCG35_23800</name>
</gene>
<accession>A0ABS5ZJ22</accession>
<feature type="transmembrane region" description="Helical" evidence="1">
    <location>
        <begin position="30"/>
        <end position="51"/>
    </location>
</feature>
<keyword evidence="1" id="KW-0472">Membrane</keyword>
<dbReference type="RefSeq" id="WP_215822350.1">
    <property type="nucleotide sequence ID" value="NZ_JAGSOY010000146.1"/>
</dbReference>
<keyword evidence="3" id="KW-1185">Reference proteome</keyword>
<dbReference type="Proteomes" id="UP000690515">
    <property type="component" value="Unassembled WGS sequence"/>
</dbReference>
<protein>
    <recommendedName>
        <fullName evidence="4">YiaAB two helix domain-containing protein</fullName>
    </recommendedName>
</protein>
<reference evidence="2 3" key="1">
    <citation type="submission" date="2021-04" db="EMBL/GenBank/DDBJ databases">
        <authorList>
            <person name="Pira H."/>
            <person name="Risdian C."/>
            <person name="Wink J."/>
        </authorList>
    </citation>
    <scope>NUCLEOTIDE SEQUENCE [LARGE SCALE GENOMIC DNA]</scope>
    <source>
        <strain evidence="2 3">WH53</strain>
    </source>
</reference>
<sequence length="83" mass="9450">MKRVEMLGIAVCICLAPGYMYLMHSTGGEIEWFVVAFILAMASFLTLYATVFRRYTEDTEENRDAAMKVIKKAARQAFKDSND</sequence>
<evidence type="ECO:0000313" key="2">
    <source>
        <dbReference type="EMBL" id="MBU2714079.1"/>
    </source>
</evidence>
<dbReference type="EMBL" id="JAGSOY010000146">
    <property type="protein sequence ID" value="MBU2714079.1"/>
    <property type="molecule type" value="Genomic_DNA"/>
</dbReference>
<evidence type="ECO:0000313" key="3">
    <source>
        <dbReference type="Proteomes" id="UP000690515"/>
    </source>
</evidence>
<name>A0ABS5ZJ22_9GAMM</name>
<evidence type="ECO:0000256" key="1">
    <source>
        <dbReference type="SAM" id="Phobius"/>
    </source>
</evidence>
<feature type="transmembrane region" description="Helical" evidence="1">
    <location>
        <begin position="7"/>
        <end position="24"/>
    </location>
</feature>
<evidence type="ECO:0008006" key="4">
    <source>
        <dbReference type="Google" id="ProtNLM"/>
    </source>
</evidence>